<keyword evidence="1" id="KW-0067">ATP-binding</keyword>
<evidence type="ECO:0000313" key="2">
    <source>
        <dbReference type="Proteomes" id="UP000240322"/>
    </source>
</evidence>
<dbReference type="EMBL" id="NEXE01000124">
    <property type="protein sequence ID" value="PSN88326.1"/>
    <property type="molecule type" value="Genomic_DNA"/>
</dbReference>
<accession>A0A2R6APL1</accession>
<dbReference type="AlphaFoldDB" id="A0A2R6APL1"/>
<gene>
    <name evidence="1" type="ORF">B9Q03_09400</name>
</gene>
<dbReference type="InterPro" id="IPR018632">
    <property type="entry name" value="AAA-associated_dom_C"/>
</dbReference>
<proteinExistence type="predicted"/>
<reference evidence="1 2" key="1">
    <citation type="submission" date="2017-04" db="EMBL/GenBank/DDBJ databases">
        <title>Novel microbial lineages endemic to geothermal iron-oxide mats fill important gaps in the evolutionary history of Archaea.</title>
        <authorList>
            <person name="Jay Z.J."/>
            <person name="Beam J.P."/>
            <person name="Dlakic M."/>
            <person name="Rusch D.B."/>
            <person name="Kozubal M.A."/>
            <person name="Inskeep W.P."/>
        </authorList>
    </citation>
    <scope>NUCLEOTIDE SEQUENCE [LARGE SCALE GENOMIC DNA]</scope>
    <source>
        <strain evidence="1">OSP_D</strain>
    </source>
</reference>
<organism evidence="1 2">
    <name type="scientific">Candidatus Marsarchaeota G2 archaeon OSP_D</name>
    <dbReference type="NCBI Taxonomy" id="1978157"/>
    <lineage>
        <taxon>Archaea</taxon>
        <taxon>Candidatus Marsarchaeota</taxon>
        <taxon>Candidatus Marsarchaeota group 2</taxon>
    </lineage>
</organism>
<dbReference type="GO" id="GO:0005524">
    <property type="term" value="F:ATP binding"/>
    <property type="evidence" value="ECO:0007669"/>
    <property type="project" value="UniProtKB-KW"/>
</dbReference>
<name>A0A2R6APL1_9ARCH</name>
<evidence type="ECO:0000313" key="1">
    <source>
        <dbReference type="EMBL" id="PSN88326.1"/>
    </source>
</evidence>
<keyword evidence="1" id="KW-0547">Nucleotide-binding</keyword>
<dbReference type="Pfam" id="PF09821">
    <property type="entry name" value="AAA_assoc_C"/>
    <property type="match status" value="1"/>
</dbReference>
<comment type="caution">
    <text evidence="1">The sequence shown here is derived from an EMBL/GenBank/DDBJ whole genome shotgun (WGS) entry which is preliminary data.</text>
</comment>
<dbReference type="Proteomes" id="UP000240322">
    <property type="component" value="Unassembled WGS sequence"/>
</dbReference>
<sequence length="163" mass="18548">MSSNLTIHPNSRVADLVGLLYVILNTFGGKTDLYILEKELEVDLDDLMPIVYTANTLGFVTIGEGDIMITDKGIEFVKSGLKKRKEIIRRSLKLAEPFKTASELRRFTPEELLDRLREKGIQLYVSPSGKYDLELTLIEWGVYSGFLAKDDEEYVIRTTEVQI</sequence>
<protein>
    <submittedName>
        <fullName evidence="1">ABC transporter ATP-binding protein</fullName>
    </submittedName>
</protein>